<accession>A0A088DHL7</accession>
<keyword evidence="3" id="KW-0804">Transcription</keyword>
<dbReference type="InterPro" id="IPR001647">
    <property type="entry name" value="HTH_TetR"/>
</dbReference>
<protein>
    <submittedName>
        <fullName evidence="6">Transcriptional regulator TetR family</fullName>
    </submittedName>
</protein>
<dbReference type="InterPro" id="IPR050109">
    <property type="entry name" value="HTH-type_TetR-like_transc_reg"/>
</dbReference>
<evidence type="ECO:0000313" key="6">
    <source>
        <dbReference type="EMBL" id="AIL92349.1"/>
    </source>
</evidence>
<keyword evidence="1" id="KW-0805">Transcription regulation</keyword>
<dbReference type="RefSeq" id="WP_051599029.1">
    <property type="nucleotide sequence ID" value="NZ_JAULCN010000059.1"/>
</dbReference>
<dbReference type="PRINTS" id="PR00455">
    <property type="entry name" value="HTHTETR"/>
</dbReference>
<name>A0A088DHL7_MYCAV</name>
<dbReference type="EMBL" id="KM105871">
    <property type="protein sequence ID" value="AIL92349.1"/>
    <property type="molecule type" value="Genomic_DNA"/>
</dbReference>
<dbReference type="InterPro" id="IPR009057">
    <property type="entry name" value="Homeodomain-like_sf"/>
</dbReference>
<dbReference type="Pfam" id="PF00440">
    <property type="entry name" value="TetR_N"/>
    <property type="match status" value="1"/>
</dbReference>
<dbReference type="GO" id="GO:0003700">
    <property type="term" value="F:DNA-binding transcription factor activity"/>
    <property type="evidence" value="ECO:0007669"/>
    <property type="project" value="TreeGrafter"/>
</dbReference>
<organism evidence="6">
    <name type="scientific">Mycobacterium avium subsp. hominissuis</name>
    <dbReference type="NCBI Taxonomy" id="439334"/>
    <lineage>
        <taxon>Bacteria</taxon>
        <taxon>Bacillati</taxon>
        <taxon>Actinomycetota</taxon>
        <taxon>Actinomycetes</taxon>
        <taxon>Mycobacteriales</taxon>
        <taxon>Mycobacteriaceae</taxon>
        <taxon>Mycobacterium</taxon>
        <taxon>Mycobacterium avium complex (MAC)</taxon>
    </lineage>
</organism>
<dbReference type="PROSITE" id="PS50977">
    <property type="entry name" value="HTH_TETR_2"/>
    <property type="match status" value="1"/>
</dbReference>
<evidence type="ECO:0000256" key="3">
    <source>
        <dbReference type="ARBA" id="ARBA00023163"/>
    </source>
</evidence>
<dbReference type="SUPFAM" id="SSF46689">
    <property type="entry name" value="Homeodomain-like"/>
    <property type="match status" value="1"/>
</dbReference>
<proteinExistence type="predicted"/>
<sequence>MIETPPSGDAGADDHEGAGRTDTEVRILEGALAAIGRLGVRKVGMQDVSDHARVTRRTVYRYFTTKEELLDSLVRYERYRYERGLKEAIGETDVGAPRVTAVLEYAFRYFDEHPLVSHLFEAEPSFVLDYVRDQLPRLRESLVVSLMPDFGAASSVRQGLMTVEQFAELIVRLLVSMFVAPAADPATVRDALRTLVALQYRDDS</sequence>
<dbReference type="PANTHER" id="PTHR30055">
    <property type="entry name" value="HTH-TYPE TRANSCRIPTIONAL REGULATOR RUTR"/>
    <property type="match status" value="1"/>
</dbReference>
<feature type="DNA-binding region" description="H-T-H motif" evidence="4">
    <location>
        <begin position="44"/>
        <end position="63"/>
    </location>
</feature>
<dbReference type="GO" id="GO:0000976">
    <property type="term" value="F:transcription cis-regulatory region binding"/>
    <property type="evidence" value="ECO:0007669"/>
    <property type="project" value="TreeGrafter"/>
</dbReference>
<evidence type="ECO:0000256" key="2">
    <source>
        <dbReference type="ARBA" id="ARBA00023125"/>
    </source>
</evidence>
<dbReference type="AlphaFoldDB" id="A0A088DHL7"/>
<keyword evidence="2 4" id="KW-0238">DNA-binding</keyword>
<reference evidence="6" key="1">
    <citation type="journal article" date="2014" name="FEBS Lett.">
        <title>Identification and comparative analysis of a genomic island in Mycobacterium avium subsp. hominissuis.</title>
        <authorList>
            <person name="Lahiri A."/>
            <person name="Sanchini A."/>
            <person name="Semmler T."/>
            <person name="Schafer H."/>
            <person name="Lewin A."/>
        </authorList>
    </citation>
    <scope>NUCLEOTIDE SEQUENCE</scope>
    <source>
        <strain evidence="6">2721</strain>
    </source>
</reference>
<dbReference type="PANTHER" id="PTHR30055:SF234">
    <property type="entry name" value="HTH-TYPE TRANSCRIPTIONAL REGULATOR BETI"/>
    <property type="match status" value="1"/>
</dbReference>
<evidence type="ECO:0000256" key="4">
    <source>
        <dbReference type="PROSITE-ProRule" id="PRU00335"/>
    </source>
</evidence>
<evidence type="ECO:0000256" key="1">
    <source>
        <dbReference type="ARBA" id="ARBA00023015"/>
    </source>
</evidence>
<dbReference type="Gene3D" id="1.10.357.10">
    <property type="entry name" value="Tetracycline Repressor, domain 2"/>
    <property type="match status" value="1"/>
</dbReference>
<feature type="domain" description="HTH tetR-type" evidence="5">
    <location>
        <begin position="21"/>
        <end position="81"/>
    </location>
</feature>
<evidence type="ECO:0000259" key="5">
    <source>
        <dbReference type="PROSITE" id="PS50977"/>
    </source>
</evidence>